<comment type="subcellular location">
    <subcellularLocation>
        <location evidence="1 10">Cell membrane</location>
        <topology evidence="1 10">Multi-pass membrane protein</topology>
    </subcellularLocation>
</comment>
<evidence type="ECO:0000256" key="9">
    <source>
        <dbReference type="ARBA" id="ARBA00023224"/>
    </source>
</evidence>
<keyword evidence="3 10" id="KW-0716">Sensory transduction</keyword>
<dbReference type="Proteomes" id="UP000019118">
    <property type="component" value="Unassembled WGS sequence"/>
</dbReference>
<keyword evidence="6 10" id="KW-1133">Transmembrane helix</keyword>
<evidence type="ECO:0000313" key="12">
    <source>
        <dbReference type="Proteomes" id="UP000019118"/>
    </source>
</evidence>
<dbReference type="EnsemblMetazoa" id="XM_019917452.1">
    <property type="protein sequence ID" value="XP_019773011.1"/>
    <property type="gene ID" value="LOC109546474"/>
</dbReference>
<accession>A0AAR5QII6</accession>
<feature type="transmembrane region" description="Helical" evidence="10">
    <location>
        <begin position="133"/>
        <end position="151"/>
    </location>
</feature>
<keyword evidence="8 10" id="KW-0675">Receptor</keyword>
<dbReference type="PANTHER" id="PTHR21137">
    <property type="entry name" value="ODORANT RECEPTOR"/>
    <property type="match status" value="1"/>
</dbReference>
<proteinExistence type="inferred from homology"/>
<dbReference type="GO" id="GO:0007165">
    <property type="term" value="P:signal transduction"/>
    <property type="evidence" value="ECO:0007669"/>
    <property type="project" value="UniProtKB-KW"/>
</dbReference>
<dbReference type="AlphaFoldDB" id="A0AAR5QII6"/>
<dbReference type="PANTHER" id="PTHR21137:SF35">
    <property type="entry name" value="ODORANT RECEPTOR 19A-RELATED"/>
    <property type="match status" value="1"/>
</dbReference>
<evidence type="ECO:0000256" key="5">
    <source>
        <dbReference type="ARBA" id="ARBA00022725"/>
    </source>
</evidence>
<dbReference type="InterPro" id="IPR004117">
    <property type="entry name" value="7tm6_olfct_rcpt"/>
</dbReference>
<feature type="transmembrane region" description="Helical" evidence="10">
    <location>
        <begin position="35"/>
        <end position="58"/>
    </location>
</feature>
<feature type="transmembrane region" description="Helical" evidence="10">
    <location>
        <begin position="297"/>
        <end position="318"/>
    </location>
</feature>
<keyword evidence="5 10" id="KW-0552">Olfaction</keyword>
<evidence type="ECO:0000313" key="11">
    <source>
        <dbReference type="EnsemblMetazoa" id="XP_019773011.1"/>
    </source>
</evidence>
<evidence type="ECO:0000256" key="3">
    <source>
        <dbReference type="ARBA" id="ARBA00022606"/>
    </source>
</evidence>
<keyword evidence="2" id="KW-1003">Cell membrane</keyword>
<name>A0AAR5QII6_DENPD</name>
<keyword evidence="4 10" id="KW-0812">Transmembrane</keyword>
<dbReference type="Pfam" id="PF02949">
    <property type="entry name" value="7tm_6"/>
    <property type="match status" value="1"/>
</dbReference>
<keyword evidence="12" id="KW-1185">Reference proteome</keyword>
<evidence type="ECO:0000256" key="7">
    <source>
        <dbReference type="ARBA" id="ARBA00023136"/>
    </source>
</evidence>
<comment type="caution">
    <text evidence="10">Lacks conserved residue(s) required for the propagation of feature annotation.</text>
</comment>
<organism evidence="11 12">
    <name type="scientific">Dendroctonus ponderosae</name>
    <name type="common">Mountain pine beetle</name>
    <dbReference type="NCBI Taxonomy" id="77166"/>
    <lineage>
        <taxon>Eukaryota</taxon>
        <taxon>Metazoa</taxon>
        <taxon>Ecdysozoa</taxon>
        <taxon>Arthropoda</taxon>
        <taxon>Hexapoda</taxon>
        <taxon>Insecta</taxon>
        <taxon>Pterygota</taxon>
        <taxon>Neoptera</taxon>
        <taxon>Endopterygota</taxon>
        <taxon>Coleoptera</taxon>
        <taxon>Polyphaga</taxon>
        <taxon>Cucujiformia</taxon>
        <taxon>Curculionidae</taxon>
        <taxon>Scolytinae</taxon>
        <taxon>Dendroctonus</taxon>
    </lineage>
</organism>
<evidence type="ECO:0000256" key="10">
    <source>
        <dbReference type="RuleBase" id="RU351113"/>
    </source>
</evidence>
<dbReference type="GeneID" id="109546474"/>
<evidence type="ECO:0000256" key="6">
    <source>
        <dbReference type="ARBA" id="ARBA00022989"/>
    </source>
</evidence>
<dbReference type="GO" id="GO:0004984">
    <property type="term" value="F:olfactory receptor activity"/>
    <property type="evidence" value="ECO:0007669"/>
    <property type="project" value="InterPro"/>
</dbReference>
<feature type="transmembrane region" description="Helical" evidence="10">
    <location>
        <begin position="181"/>
        <end position="212"/>
    </location>
</feature>
<reference evidence="12" key="1">
    <citation type="journal article" date="2013" name="Genome Biol.">
        <title>Draft genome of the mountain pine beetle, Dendroctonus ponderosae Hopkins, a major forest pest.</title>
        <authorList>
            <person name="Keeling C.I."/>
            <person name="Yuen M.M."/>
            <person name="Liao N.Y."/>
            <person name="Docking T.R."/>
            <person name="Chan S.K."/>
            <person name="Taylor G.A."/>
            <person name="Palmquist D.L."/>
            <person name="Jackman S.D."/>
            <person name="Nguyen A."/>
            <person name="Li M."/>
            <person name="Henderson H."/>
            <person name="Janes J.K."/>
            <person name="Zhao Y."/>
            <person name="Pandoh P."/>
            <person name="Moore R."/>
            <person name="Sperling F.A."/>
            <person name="Huber D.P."/>
            <person name="Birol I."/>
            <person name="Jones S.J."/>
            <person name="Bohlmann J."/>
        </authorList>
    </citation>
    <scope>NUCLEOTIDE SEQUENCE</scope>
</reference>
<comment type="similarity">
    <text evidence="10">Belongs to the insect chemoreceptor superfamily. Heteromeric odorant receptor channel (TC 1.A.69) family.</text>
</comment>
<evidence type="ECO:0000256" key="1">
    <source>
        <dbReference type="ARBA" id="ARBA00004651"/>
    </source>
</evidence>
<keyword evidence="9 10" id="KW-0807">Transducer</keyword>
<dbReference type="GO" id="GO:0005549">
    <property type="term" value="F:odorant binding"/>
    <property type="evidence" value="ECO:0007669"/>
    <property type="project" value="InterPro"/>
</dbReference>
<dbReference type="KEGG" id="dpa:109546474"/>
<sequence length="396" mass="46275">MGNDFFGVCIPLAKAFCIMPDLTPSTSRKSLLDKIYAFLIYFLVLFCHITELFKLYQIVTGEYFILDEFIRNYTVTSFHFTTILKIVFIKGEISKRAFREIMEFEDAIYKSLNEDIHQLYKACIIPVQNSRKYYLAGFVLVVAFYLAAPLFRDPIQIQKDNESIRIRQVPLSSWSPVEEHYWYAFVWTGLTGSYLTIFFVTTDLICFSFIAFGTCRIEILRHYIRNFNQYCRNIMLTHGYSREDSARILQKKIIIYHQDIISYVKMINGSLKNLMLLDFLPGSLQLAGLIFQLMKNLNYIQCILLGEFICSLIARVFIYAHNAHNLSQISQQLADDWFEIDWNDLPKGVKTNLHICIMRSQKSLYITVGDLDVITMKTFLVILKGTYSYLMLLMTI</sequence>
<evidence type="ECO:0000256" key="2">
    <source>
        <dbReference type="ARBA" id="ARBA00022475"/>
    </source>
</evidence>
<reference evidence="11" key="2">
    <citation type="submission" date="2024-08" db="UniProtKB">
        <authorList>
            <consortium name="EnsemblMetazoa"/>
        </authorList>
    </citation>
    <scope>IDENTIFICATION</scope>
</reference>
<evidence type="ECO:0000256" key="8">
    <source>
        <dbReference type="ARBA" id="ARBA00023170"/>
    </source>
</evidence>
<feature type="transmembrane region" description="Helical" evidence="10">
    <location>
        <begin position="70"/>
        <end position="89"/>
    </location>
</feature>
<keyword evidence="7 10" id="KW-0472">Membrane</keyword>
<protein>
    <recommendedName>
        <fullName evidence="10">Odorant receptor</fullName>
    </recommendedName>
</protein>
<evidence type="ECO:0000256" key="4">
    <source>
        <dbReference type="ARBA" id="ARBA00022692"/>
    </source>
</evidence>
<dbReference type="GO" id="GO:0005886">
    <property type="term" value="C:plasma membrane"/>
    <property type="evidence" value="ECO:0007669"/>
    <property type="project" value="UniProtKB-SubCell"/>
</dbReference>